<evidence type="ECO:0000259" key="2">
    <source>
        <dbReference type="Pfam" id="PF16213"/>
    </source>
</evidence>
<name>T1IIM1_STRMM</name>
<dbReference type="SUPFAM" id="SSF49764">
    <property type="entry name" value="HSP20-like chaperones"/>
    <property type="match status" value="1"/>
</dbReference>
<evidence type="ECO:0000313" key="3">
    <source>
        <dbReference type="EnsemblMetazoa" id="SMAR000722-PA"/>
    </source>
</evidence>
<organism evidence="3 4">
    <name type="scientific">Strigamia maritima</name>
    <name type="common">European centipede</name>
    <name type="synonym">Geophilus maritimus</name>
    <dbReference type="NCBI Taxonomy" id="126957"/>
    <lineage>
        <taxon>Eukaryota</taxon>
        <taxon>Metazoa</taxon>
        <taxon>Ecdysozoa</taxon>
        <taxon>Arthropoda</taxon>
        <taxon>Myriapoda</taxon>
        <taxon>Chilopoda</taxon>
        <taxon>Pleurostigmophora</taxon>
        <taxon>Geophilomorpha</taxon>
        <taxon>Linotaeniidae</taxon>
        <taxon>Strigamia</taxon>
    </lineage>
</organism>
<keyword evidence="4" id="KW-1185">Reference proteome</keyword>
<dbReference type="Gene3D" id="2.60.40.790">
    <property type="match status" value="1"/>
</dbReference>
<dbReference type="InterPro" id="IPR032629">
    <property type="entry name" value="DCB_dom"/>
</dbReference>
<evidence type="ECO:0008006" key="5">
    <source>
        <dbReference type="Google" id="ProtNLM"/>
    </source>
</evidence>
<accession>T1IIM1</accession>
<dbReference type="InterPro" id="IPR002068">
    <property type="entry name" value="A-crystallin/Hsp20_dom"/>
</dbReference>
<dbReference type="CDD" id="cd06464">
    <property type="entry name" value="ACD_sHsps-like"/>
    <property type="match status" value="1"/>
</dbReference>
<evidence type="ECO:0000259" key="1">
    <source>
        <dbReference type="Pfam" id="PF00011"/>
    </source>
</evidence>
<dbReference type="InterPro" id="IPR008978">
    <property type="entry name" value="HSP20-like_chaperone"/>
</dbReference>
<dbReference type="Pfam" id="PF16213">
    <property type="entry name" value="DCB"/>
    <property type="match status" value="1"/>
</dbReference>
<dbReference type="EnsemblMetazoa" id="SMAR000722-RA">
    <property type="protein sequence ID" value="SMAR000722-PA"/>
    <property type="gene ID" value="SMAR000722"/>
</dbReference>
<feature type="domain" description="SHSP" evidence="1">
    <location>
        <begin position="83"/>
        <end position="165"/>
    </location>
</feature>
<dbReference type="Pfam" id="PF00011">
    <property type="entry name" value="HSP20"/>
    <property type="match status" value="1"/>
</dbReference>
<dbReference type="HOGENOM" id="CLU_1112520_0_0_1"/>
<evidence type="ECO:0000313" key="4">
    <source>
        <dbReference type="Proteomes" id="UP000014500"/>
    </source>
</evidence>
<dbReference type="EMBL" id="JH430193">
    <property type="status" value="NOT_ANNOTATED_CDS"/>
    <property type="molecule type" value="Genomic_DNA"/>
</dbReference>
<feature type="domain" description="Mon2/Sec7/BIG1-like dimerisation and cyclophilin-binding" evidence="2">
    <location>
        <begin position="183"/>
        <end position="227"/>
    </location>
</feature>
<sequence>MSGCCPPPCCPQPKPTCCPPPPSCCPPPKPSCCPPPPTCCSPPTCCPPPPSCCPQPTCCPMPSPCCTPPECIGNKRGSVCNLPTEWQIKVNVPDYKPNELCVKVCNGKVEIKGAKSLQCIDNSDSSTLSSSESFSERFCIPPDVEPSTVAWEYKGCTLLVSACKKGFIMTTSLIQDQDFVSVKKKLLDNLLTDLRSLSNEAKRRHLNVKDAAENGIGKLLNITSKPEDFIQGILCYLKNRLGSKISLITD</sequence>
<dbReference type="Proteomes" id="UP000014500">
    <property type="component" value="Unassembled WGS sequence"/>
</dbReference>
<dbReference type="AlphaFoldDB" id="T1IIM1"/>
<proteinExistence type="predicted"/>
<protein>
    <recommendedName>
        <fullName evidence="5">SHSP domain-containing protein</fullName>
    </recommendedName>
</protein>
<reference evidence="4" key="1">
    <citation type="submission" date="2011-05" db="EMBL/GenBank/DDBJ databases">
        <authorList>
            <person name="Richards S.R."/>
            <person name="Qu J."/>
            <person name="Jiang H."/>
            <person name="Jhangiani S.N."/>
            <person name="Agravi P."/>
            <person name="Goodspeed R."/>
            <person name="Gross S."/>
            <person name="Mandapat C."/>
            <person name="Jackson L."/>
            <person name="Mathew T."/>
            <person name="Pu L."/>
            <person name="Thornton R."/>
            <person name="Saada N."/>
            <person name="Wilczek-Boney K.B."/>
            <person name="Lee S."/>
            <person name="Kovar C."/>
            <person name="Wu Y."/>
            <person name="Scherer S.E."/>
            <person name="Worley K.C."/>
            <person name="Muzny D.M."/>
            <person name="Gibbs R."/>
        </authorList>
    </citation>
    <scope>NUCLEOTIDE SEQUENCE</scope>
    <source>
        <strain evidence="4">Brora</strain>
    </source>
</reference>
<reference evidence="3" key="2">
    <citation type="submission" date="2015-02" db="UniProtKB">
        <authorList>
            <consortium name="EnsemblMetazoa"/>
        </authorList>
    </citation>
    <scope>IDENTIFICATION</scope>
</reference>